<dbReference type="Pfam" id="PF01569">
    <property type="entry name" value="PAP2"/>
    <property type="match status" value="1"/>
</dbReference>
<evidence type="ECO:0000256" key="6">
    <source>
        <dbReference type="ARBA" id="ARBA00023136"/>
    </source>
</evidence>
<evidence type="ECO:0000256" key="4">
    <source>
        <dbReference type="ARBA" id="ARBA00022801"/>
    </source>
</evidence>
<reference evidence="9" key="2">
    <citation type="submission" date="2020-09" db="EMBL/GenBank/DDBJ databases">
        <authorList>
            <person name="Sun Q."/>
            <person name="Zhou Y."/>
        </authorList>
    </citation>
    <scope>NUCLEOTIDE SEQUENCE</scope>
    <source>
        <strain evidence="9">CGMCC 4.5737</strain>
    </source>
</reference>
<organism evidence="9 10">
    <name type="scientific">Longimycelium tulufanense</name>
    <dbReference type="NCBI Taxonomy" id="907463"/>
    <lineage>
        <taxon>Bacteria</taxon>
        <taxon>Bacillati</taxon>
        <taxon>Actinomycetota</taxon>
        <taxon>Actinomycetes</taxon>
        <taxon>Pseudonocardiales</taxon>
        <taxon>Pseudonocardiaceae</taxon>
        <taxon>Longimycelium</taxon>
    </lineage>
</organism>
<evidence type="ECO:0000313" key="10">
    <source>
        <dbReference type="Proteomes" id="UP000637578"/>
    </source>
</evidence>
<reference evidence="9" key="1">
    <citation type="journal article" date="2014" name="Int. J. Syst. Evol. Microbiol.">
        <title>Complete genome sequence of Corynebacterium casei LMG S-19264T (=DSM 44701T), isolated from a smear-ripened cheese.</title>
        <authorList>
            <consortium name="US DOE Joint Genome Institute (JGI-PGF)"/>
            <person name="Walter F."/>
            <person name="Albersmeier A."/>
            <person name="Kalinowski J."/>
            <person name="Ruckert C."/>
        </authorList>
    </citation>
    <scope>NUCLEOTIDE SEQUENCE</scope>
    <source>
        <strain evidence="9">CGMCC 4.5737</strain>
    </source>
</reference>
<evidence type="ECO:0000256" key="5">
    <source>
        <dbReference type="ARBA" id="ARBA00022989"/>
    </source>
</evidence>
<evidence type="ECO:0000256" key="1">
    <source>
        <dbReference type="ARBA" id="ARBA00004651"/>
    </source>
</evidence>
<dbReference type="PANTHER" id="PTHR14969:SF62">
    <property type="entry name" value="DECAPRENYLPHOSPHORYL-5-PHOSPHORIBOSE PHOSPHATASE RV3807C-RELATED"/>
    <property type="match status" value="1"/>
</dbReference>
<dbReference type="EMBL" id="BMMK01000023">
    <property type="protein sequence ID" value="GGM68962.1"/>
    <property type="molecule type" value="Genomic_DNA"/>
</dbReference>
<accession>A0A8J3CBA3</accession>
<name>A0A8J3CBA3_9PSEU</name>
<dbReference type="Proteomes" id="UP000637578">
    <property type="component" value="Unassembled WGS sequence"/>
</dbReference>
<dbReference type="InterPro" id="IPR000326">
    <property type="entry name" value="PAP2/HPO"/>
</dbReference>
<dbReference type="CDD" id="cd01610">
    <property type="entry name" value="PAP2_like"/>
    <property type="match status" value="1"/>
</dbReference>
<keyword evidence="2" id="KW-1003">Cell membrane</keyword>
<keyword evidence="4" id="KW-0378">Hydrolase</keyword>
<dbReference type="GO" id="GO:0005886">
    <property type="term" value="C:plasma membrane"/>
    <property type="evidence" value="ECO:0007669"/>
    <property type="project" value="UniProtKB-SubCell"/>
</dbReference>
<gene>
    <name evidence="9" type="ORF">GCM10012275_44270</name>
</gene>
<evidence type="ECO:0000256" key="7">
    <source>
        <dbReference type="SAM" id="Phobius"/>
    </source>
</evidence>
<dbReference type="AlphaFoldDB" id="A0A8J3CBA3"/>
<evidence type="ECO:0000256" key="2">
    <source>
        <dbReference type="ARBA" id="ARBA00022475"/>
    </source>
</evidence>
<feature type="transmembrane region" description="Helical" evidence="7">
    <location>
        <begin position="140"/>
        <end position="160"/>
    </location>
</feature>
<dbReference type="SUPFAM" id="SSF48317">
    <property type="entry name" value="Acid phosphatase/Vanadium-dependent haloperoxidase"/>
    <property type="match status" value="1"/>
</dbReference>
<feature type="domain" description="Phosphatidic acid phosphatase type 2/haloperoxidase" evidence="8">
    <location>
        <begin position="58"/>
        <end position="161"/>
    </location>
</feature>
<keyword evidence="3 7" id="KW-0812">Transmembrane</keyword>
<dbReference type="Gene3D" id="1.20.144.10">
    <property type="entry name" value="Phosphatidic acid phosphatase type 2/haloperoxidase"/>
    <property type="match status" value="1"/>
</dbReference>
<keyword evidence="5 7" id="KW-1133">Transmembrane helix</keyword>
<dbReference type="InterPro" id="IPR036938">
    <property type="entry name" value="PAP2/HPO_sf"/>
</dbReference>
<dbReference type="PANTHER" id="PTHR14969">
    <property type="entry name" value="SPHINGOSINE-1-PHOSPHATE PHOSPHOHYDROLASE"/>
    <property type="match status" value="1"/>
</dbReference>
<sequence>MITRREVTLLRVIQRGLLGSPTAVRSARALSFFGEHAAGWLVVTVAAGVVDRSRRRSWLLRAAGIAVAHGLSITVKRVVRRNRPTDPRVRALASTPSRLSFPSSHAASTAAAAVLLTGHGRRLATAIVPPMLLSRLVLGVHYPSDVVAGTVLGAAVGLGFRRMADRVRTENGGRA</sequence>
<proteinExistence type="predicted"/>
<dbReference type="SMART" id="SM00014">
    <property type="entry name" value="acidPPc"/>
    <property type="match status" value="1"/>
</dbReference>
<comment type="caution">
    <text evidence="9">The sequence shown here is derived from an EMBL/GenBank/DDBJ whole genome shotgun (WGS) entry which is preliminary data.</text>
</comment>
<protein>
    <submittedName>
        <fullName evidence="9">Putative decaprenylphosphoryl-5-phosphoribose phosphatase</fullName>
    </submittedName>
</protein>
<evidence type="ECO:0000313" key="9">
    <source>
        <dbReference type="EMBL" id="GGM68962.1"/>
    </source>
</evidence>
<evidence type="ECO:0000256" key="3">
    <source>
        <dbReference type="ARBA" id="ARBA00022692"/>
    </source>
</evidence>
<dbReference type="RefSeq" id="WP_229686612.1">
    <property type="nucleotide sequence ID" value="NZ_BMMK01000023.1"/>
</dbReference>
<keyword evidence="10" id="KW-1185">Reference proteome</keyword>
<evidence type="ECO:0000259" key="8">
    <source>
        <dbReference type="SMART" id="SM00014"/>
    </source>
</evidence>
<keyword evidence="6 7" id="KW-0472">Membrane</keyword>
<comment type="subcellular location">
    <subcellularLocation>
        <location evidence="1">Cell membrane</location>
        <topology evidence="1">Multi-pass membrane protein</topology>
    </subcellularLocation>
</comment>
<dbReference type="GO" id="GO:0016787">
    <property type="term" value="F:hydrolase activity"/>
    <property type="evidence" value="ECO:0007669"/>
    <property type="project" value="UniProtKB-KW"/>
</dbReference>